<dbReference type="SUPFAM" id="SSF102645">
    <property type="entry name" value="CoaB-like"/>
    <property type="match status" value="1"/>
</dbReference>
<accession>A0A066T9H8</accession>
<comment type="similarity">
    <text evidence="3 4">In the C-terminal section; belongs to the PPC synthetase family.</text>
</comment>
<dbReference type="AlphaFoldDB" id="A0A066T9H8"/>
<dbReference type="GO" id="GO:0015941">
    <property type="term" value="P:pantothenate catabolic process"/>
    <property type="evidence" value="ECO:0007669"/>
    <property type="project" value="InterPro"/>
</dbReference>
<comment type="function">
    <text evidence="4">Catalyzes two steps in the biosynthesis of coenzyme A. In the first step cysteine is conjugated to 4'-phosphopantothenate to form 4-phosphopantothenoylcysteine, in the latter compound is decarboxylated to form 4'-phosphopantotheine.</text>
</comment>
<dbReference type="Pfam" id="PF02441">
    <property type="entry name" value="Flavoprotein"/>
    <property type="match status" value="1"/>
</dbReference>
<evidence type="ECO:0000313" key="8">
    <source>
        <dbReference type="Proteomes" id="UP000027170"/>
    </source>
</evidence>
<name>A0A066T9H8_9NEIS</name>
<feature type="region of interest" description="Phosphopantothenate--cysteine ligase" evidence="3">
    <location>
        <begin position="187"/>
        <end position="395"/>
    </location>
</feature>
<dbReference type="EMBL" id="JFZV01000009">
    <property type="protein sequence ID" value="KDN14232.1"/>
    <property type="molecule type" value="Genomic_DNA"/>
</dbReference>
<feature type="active site" description="Proton donor" evidence="3">
    <location>
        <position position="155"/>
    </location>
</feature>
<dbReference type="GO" id="GO:0004633">
    <property type="term" value="F:phosphopantothenoylcysteine decarboxylase activity"/>
    <property type="evidence" value="ECO:0007669"/>
    <property type="project" value="UniProtKB-UniRule"/>
</dbReference>
<dbReference type="RefSeq" id="WP_037407928.1">
    <property type="nucleotide sequence ID" value="NZ_JFZV01000009.1"/>
</dbReference>
<evidence type="ECO:0000256" key="2">
    <source>
        <dbReference type="ARBA" id="ARBA00023239"/>
    </source>
</evidence>
<dbReference type="GO" id="GO:0004632">
    <property type="term" value="F:phosphopantothenate--cysteine ligase activity"/>
    <property type="evidence" value="ECO:0007669"/>
    <property type="project" value="UniProtKB-UniRule"/>
</dbReference>
<dbReference type="NCBIfam" id="TIGR00521">
    <property type="entry name" value="coaBC_dfp"/>
    <property type="match status" value="1"/>
</dbReference>
<protein>
    <recommendedName>
        <fullName evidence="3">Coenzyme A biosynthesis bifunctional protein CoaBC</fullName>
    </recommendedName>
    <alternativeName>
        <fullName evidence="3">DNA/pantothenate metabolism flavoprotein</fullName>
    </alternativeName>
    <alternativeName>
        <fullName evidence="3">Phosphopantothenoylcysteine synthetase/decarboxylase</fullName>
        <shortName evidence="3">PPCS-PPCDC</shortName>
    </alternativeName>
    <domain>
        <recommendedName>
            <fullName evidence="3">Phosphopantothenoylcysteine decarboxylase</fullName>
            <shortName evidence="3">PPC decarboxylase</shortName>
            <shortName evidence="3">PPC-DC</shortName>
            <ecNumber evidence="3">4.1.1.36</ecNumber>
        </recommendedName>
        <alternativeName>
            <fullName evidence="3">CoaC</fullName>
        </alternativeName>
    </domain>
    <domain>
        <recommendedName>
            <fullName evidence="3">Phosphopantothenate--cysteine ligase</fullName>
            <ecNumber evidence="3">6.3.2.5</ecNumber>
        </recommendedName>
        <alternativeName>
            <fullName evidence="3">CoaB</fullName>
        </alternativeName>
        <alternativeName>
            <fullName evidence="3">Phosphopantothenoylcysteine synthetase</fullName>
            <shortName evidence="3">PPC synthetase</shortName>
            <shortName evidence="3">PPC-S</shortName>
        </alternativeName>
    </domain>
</protein>
<dbReference type="InterPro" id="IPR035929">
    <property type="entry name" value="CoaB-like_sf"/>
</dbReference>
<comment type="similarity">
    <text evidence="3 4">In the N-terminal section; belongs to the HFCD (homo-oligomeric flavin containing Cys decarboxylase) superfamily.</text>
</comment>
<comment type="catalytic activity">
    <reaction evidence="3 4">
        <text>N-[(R)-4-phosphopantothenoyl]-L-cysteine + H(+) = (R)-4'-phosphopantetheine + CO2</text>
        <dbReference type="Rhea" id="RHEA:16793"/>
        <dbReference type="ChEBI" id="CHEBI:15378"/>
        <dbReference type="ChEBI" id="CHEBI:16526"/>
        <dbReference type="ChEBI" id="CHEBI:59458"/>
        <dbReference type="ChEBI" id="CHEBI:61723"/>
        <dbReference type="EC" id="4.1.1.36"/>
    </reaction>
</comment>
<dbReference type="UniPathway" id="UPA00241">
    <property type="reaction ID" value="UER00353"/>
</dbReference>
<dbReference type="Pfam" id="PF04127">
    <property type="entry name" value="DFP"/>
    <property type="match status" value="1"/>
</dbReference>
<dbReference type="eggNOG" id="COG0452">
    <property type="taxonomic scope" value="Bacteria"/>
</dbReference>
<dbReference type="Gene3D" id="3.40.50.1950">
    <property type="entry name" value="Flavin prenyltransferase-like"/>
    <property type="match status" value="1"/>
</dbReference>
<keyword evidence="1 3" id="KW-0210">Decarboxylase</keyword>
<comment type="function">
    <text evidence="3">Catalyzes two sequential steps in the biosynthesis of coenzyme A. In the first step cysteine is conjugated to 4'-phosphopantothenate to form 4-phosphopantothenoylcysteine. In the second step the latter compound is decarboxylated to form 4'-phosphopantotheine.</text>
</comment>
<dbReference type="PANTHER" id="PTHR14359:SF6">
    <property type="entry name" value="PHOSPHOPANTOTHENOYLCYSTEINE DECARBOXYLASE"/>
    <property type="match status" value="1"/>
</dbReference>
<organism evidence="7 8">
    <name type="scientific">Snodgrassella communis</name>
    <dbReference type="NCBI Taxonomy" id="2946699"/>
    <lineage>
        <taxon>Bacteria</taxon>
        <taxon>Pseudomonadati</taxon>
        <taxon>Pseudomonadota</taxon>
        <taxon>Betaproteobacteria</taxon>
        <taxon>Neisseriales</taxon>
        <taxon>Neisseriaceae</taxon>
        <taxon>Snodgrassella</taxon>
    </lineage>
</organism>
<keyword evidence="3" id="KW-0479">Metal-binding</keyword>
<comment type="caution">
    <text evidence="7">The sequence shown here is derived from an EMBL/GenBank/DDBJ whole genome shotgun (WGS) entry which is preliminary data.</text>
</comment>
<keyword evidence="3 4" id="KW-0436">Ligase</keyword>
<gene>
    <name evidence="3" type="primary">coaBC</name>
    <name evidence="7" type="ORF">SALWKB29_1722</name>
</gene>
<evidence type="ECO:0000313" key="7">
    <source>
        <dbReference type="EMBL" id="KDN14232.1"/>
    </source>
</evidence>
<keyword evidence="3 4" id="KW-0285">Flavoprotein</keyword>
<dbReference type="PANTHER" id="PTHR14359">
    <property type="entry name" value="HOMO-OLIGOMERIC FLAVIN CONTAINING CYS DECARBOXYLASE FAMILY"/>
    <property type="match status" value="1"/>
</dbReference>
<keyword evidence="2 3" id="KW-0456">Lyase</keyword>
<dbReference type="EC" id="6.3.2.5" evidence="3"/>
<comment type="catalytic activity">
    <reaction evidence="3 4">
        <text>(R)-4'-phosphopantothenate + L-cysteine + CTP = N-[(R)-4-phosphopantothenoyl]-L-cysteine + CMP + diphosphate + H(+)</text>
        <dbReference type="Rhea" id="RHEA:19397"/>
        <dbReference type="ChEBI" id="CHEBI:10986"/>
        <dbReference type="ChEBI" id="CHEBI:15378"/>
        <dbReference type="ChEBI" id="CHEBI:33019"/>
        <dbReference type="ChEBI" id="CHEBI:35235"/>
        <dbReference type="ChEBI" id="CHEBI:37563"/>
        <dbReference type="ChEBI" id="CHEBI:59458"/>
        <dbReference type="ChEBI" id="CHEBI:60377"/>
        <dbReference type="EC" id="6.3.2.5"/>
    </reaction>
</comment>
<feature type="region of interest" description="Phosphopantothenoylcysteine decarboxylase" evidence="3">
    <location>
        <begin position="1"/>
        <end position="186"/>
    </location>
</feature>
<feature type="binding site" evidence="3">
    <location>
        <position position="276"/>
    </location>
    <ligand>
        <name>CTP</name>
        <dbReference type="ChEBI" id="CHEBI:37563"/>
    </ligand>
</feature>
<evidence type="ECO:0000259" key="5">
    <source>
        <dbReference type="Pfam" id="PF02441"/>
    </source>
</evidence>
<keyword evidence="3 4" id="KW-0288">FMN</keyword>
<proteinExistence type="inferred from homology"/>
<comment type="cofactor">
    <cofactor evidence="3">
        <name>FMN</name>
        <dbReference type="ChEBI" id="CHEBI:58210"/>
    </cofactor>
    <text evidence="3">Binds 1 FMN per subunit.</text>
</comment>
<dbReference type="InterPro" id="IPR036551">
    <property type="entry name" value="Flavin_trans-like"/>
</dbReference>
<dbReference type="Proteomes" id="UP000027170">
    <property type="component" value="Unassembled WGS sequence"/>
</dbReference>
<keyword evidence="3" id="KW-0511">Multifunctional enzyme</keyword>
<dbReference type="GO" id="GO:0046872">
    <property type="term" value="F:metal ion binding"/>
    <property type="evidence" value="ECO:0007669"/>
    <property type="project" value="UniProtKB-KW"/>
</dbReference>
<comment type="pathway">
    <text evidence="3 4">Cofactor biosynthesis; coenzyme A biosynthesis; CoA from (R)-pantothenate: step 2/5.</text>
</comment>
<evidence type="ECO:0000256" key="4">
    <source>
        <dbReference type="RuleBase" id="RU364078"/>
    </source>
</evidence>
<dbReference type="OrthoDB" id="9802554at2"/>
<dbReference type="EC" id="4.1.1.36" evidence="3"/>
<keyword evidence="3" id="KW-0460">Magnesium</keyword>
<comment type="cofactor">
    <cofactor evidence="3">
        <name>Mg(2+)</name>
        <dbReference type="ChEBI" id="CHEBI:18420"/>
    </cofactor>
</comment>
<evidence type="ECO:0000256" key="1">
    <source>
        <dbReference type="ARBA" id="ARBA00022793"/>
    </source>
</evidence>
<feature type="binding site" evidence="3">
    <location>
        <position position="286"/>
    </location>
    <ligand>
        <name>CTP</name>
        <dbReference type="ChEBI" id="CHEBI:37563"/>
    </ligand>
</feature>
<evidence type="ECO:0000259" key="6">
    <source>
        <dbReference type="Pfam" id="PF04127"/>
    </source>
</evidence>
<dbReference type="HAMAP" id="MF_02225">
    <property type="entry name" value="CoaBC"/>
    <property type="match status" value="1"/>
</dbReference>
<dbReference type="InterPro" id="IPR005252">
    <property type="entry name" value="CoaBC"/>
</dbReference>
<feature type="binding site" evidence="3">
    <location>
        <position position="340"/>
    </location>
    <ligand>
        <name>CTP</name>
        <dbReference type="ChEBI" id="CHEBI:37563"/>
    </ligand>
</feature>
<dbReference type="SUPFAM" id="SSF52507">
    <property type="entry name" value="Homo-oligomeric flavin-containing Cys decarboxylases, HFCD"/>
    <property type="match status" value="1"/>
</dbReference>
<comment type="pathway">
    <text evidence="3 4">Cofactor biosynthesis; coenzyme A biosynthesis; CoA from (R)-pantothenate: step 3/5.</text>
</comment>
<feature type="domain" description="Flavoprotein" evidence="5">
    <location>
        <begin position="3"/>
        <end position="172"/>
    </location>
</feature>
<keyword evidence="8" id="KW-1185">Reference proteome</keyword>
<dbReference type="InterPro" id="IPR003382">
    <property type="entry name" value="Flavoprotein"/>
</dbReference>
<feature type="binding site" evidence="3">
    <location>
        <position position="336"/>
    </location>
    <ligand>
        <name>CTP</name>
        <dbReference type="ChEBI" id="CHEBI:37563"/>
    </ligand>
</feature>
<dbReference type="GO" id="GO:0010181">
    <property type="term" value="F:FMN binding"/>
    <property type="evidence" value="ECO:0007669"/>
    <property type="project" value="UniProtKB-UniRule"/>
</dbReference>
<comment type="caution">
    <text evidence="3">Lacks conserved residue(s) required for the propagation of feature annotation.</text>
</comment>
<sequence>MKKKVLLGICGGIAAYKSCELVRLLKKAGHQVNVVMTQAATDFISPTTFQALSGEPVLLDTHDGSGGHGMAHINLSRQADVMLIAPASANTLAKIAQGMADNLLTTLVAARNCPLAVAPAMNVQMWNNPANQRNLALLQQDQIRILGPAVGEQACGEVGSGRMLEAADLADLLVDIWTPPVLTGKRVLITAGATFEAIDPVRGITNISSGQMGMALARACRAAGANVSLVYGQMQTALVAGLAYTEQAISADAMLAAVQRLLPGQDVFISVAAVADYKVRNRSEQKLKKQAGQSVPVIELTENADILATVAARADAPFCVGFAAESEHVLEHARAKRLKKGVPLLVANEVSQAMGKASNQVVLLDDEQETALPQMSKDDTATAIVVRLAQLLARL</sequence>
<dbReference type="GO" id="GO:0071513">
    <property type="term" value="C:phosphopantothenoylcysteine decarboxylase complex"/>
    <property type="evidence" value="ECO:0007669"/>
    <property type="project" value="TreeGrafter"/>
</dbReference>
<reference evidence="7 8" key="1">
    <citation type="submission" date="2014-03" db="EMBL/GenBank/DDBJ databases">
        <title>The genomes of two eusocial bee gut symbionts.</title>
        <authorList>
            <person name="Kwong W.K."/>
            <person name="Engel P."/>
            <person name="Koch H."/>
            <person name="Moran N.A."/>
        </authorList>
    </citation>
    <scope>NUCLEOTIDE SEQUENCE [LARGE SCALE GENOMIC DNA]</scope>
    <source>
        <strain evidence="8">wkB29</strain>
    </source>
</reference>
<dbReference type="GO" id="GO:0015937">
    <property type="term" value="P:coenzyme A biosynthetic process"/>
    <property type="evidence" value="ECO:0007669"/>
    <property type="project" value="UniProtKB-UniRule"/>
</dbReference>
<feature type="domain" description="DNA/pantothenate metabolism flavoprotein C-terminal" evidence="6">
    <location>
        <begin position="182"/>
        <end position="390"/>
    </location>
</feature>
<dbReference type="Gene3D" id="3.40.50.10300">
    <property type="entry name" value="CoaB-like"/>
    <property type="match status" value="1"/>
</dbReference>
<dbReference type="InterPro" id="IPR007085">
    <property type="entry name" value="DNA/pantothenate-metab_flavo_C"/>
</dbReference>
<evidence type="ECO:0000256" key="3">
    <source>
        <dbReference type="HAMAP-Rule" id="MF_02225"/>
    </source>
</evidence>
<feature type="binding site" evidence="3">
    <location>
        <position position="322"/>
    </location>
    <ligand>
        <name>CTP</name>
        <dbReference type="ChEBI" id="CHEBI:37563"/>
    </ligand>
</feature>